<dbReference type="InterPro" id="IPR051839">
    <property type="entry name" value="RD_transcriptional_regulator"/>
</dbReference>
<dbReference type="EMBL" id="CP001965">
    <property type="protein sequence ID" value="ADE12564.1"/>
    <property type="molecule type" value="Genomic_DNA"/>
</dbReference>
<dbReference type="HOGENOM" id="CLU_027402_33_2_4"/>
<dbReference type="Proteomes" id="UP000001625">
    <property type="component" value="Chromosome"/>
</dbReference>
<dbReference type="InterPro" id="IPR002514">
    <property type="entry name" value="Transposase_8"/>
</dbReference>
<dbReference type="PANTHER" id="PTHR33215">
    <property type="entry name" value="PROTEIN DISTAL ANTENNA"/>
    <property type="match status" value="1"/>
</dbReference>
<dbReference type="Gene3D" id="1.10.10.60">
    <property type="entry name" value="Homeodomain-like"/>
    <property type="match status" value="1"/>
</dbReference>
<evidence type="ECO:0000313" key="3">
    <source>
        <dbReference type="Proteomes" id="UP000001625"/>
    </source>
</evidence>
<dbReference type="OrthoDB" id="5365969at2"/>
<proteinExistence type="predicted"/>
<dbReference type="KEGG" id="slt:Slit_2787"/>
<dbReference type="AlphaFoldDB" id="D5CLW9"/>
<accession>D5CLW9</accession>
<evidence type="ECO:0000313" key="2">
    <source>
        <dbReference type="EMBL" id="ADE13012.1"/>
    </source>
</evidence>
<dbReference type="KEGG" id="slt:Slit_2337"/>
<dbReference type="PANTHER" id="PTHR33215:SF13">
    <property type="entry name" value="PROTEIN DISTAL ANTENNA"/>
    <property type="match status" value="1"/>
</dbReference>
<dbReference type="Pfam" id="PF01527">
    <property type="entry name" value="HTH_Tnp_1"/>
    <property type="match status" value="1"/>
</dbReference>
<dbReference type="GO" id="GO:0004803">
    <property type="term" value="F:transposase activity"/>
    <property type="evidence" value="ECO:0007669"/>
    <property type="project" value="InterPro"/>
</dbReference>
<dbReference type="RefSeq" id="WP_013030462.1">
    <property type="nucleotide sequence ID" value="NC_013959.1"/>
</dbReference>
<dbReference type="STRING" id="580332.Slit_2337"/>
<evidence type="ECO:0000313" key="1">
    <source>
        <dbReference type="EMBL" id="ADE12564.1"/>
    </source>
</evidence>
<reference evidence="1 3" key="1">
    <citation type="submission" date="2010-03" db="EMBL/GenBank/DDBJ databases">
        <title>Complete sequence of Sideroxydans lithotrophicus ES-1.</title>
        <authorList>
            <consortium name="US DOE Joint Genome Institute"/>
            <person name="Lucas S."/>
            <person name="Copeland A."/>
            <person name="Lapidus A."/>
            <person name="Cheng J.-F."/>
            <person name="Bruce D."/>
            <person name="Goodwin L."/>
            <person name="Pitluck S."/>
            <person name="Munk A.C."/>
            <person name="Detter J.C."/>
            <person name="Han C."/>
            <person name="Tapia R."/>
            <person name="Larimer F."/>
            <person name="Land M."/>
            <person name="Hauser L."/>
            <person name="Kyrpides N."/>
            <person name="Ivanova N."/>
            <person name="Emerson D."/>
            <person name="Woyke T."/>
        </authorList>
    </citation>
    <scope>NUCLEOTIDE SEQUENCE [LARGE SCALE GENOMIC DNA]</scope>
    <source>
        <strain evidence="1 3">ES-1</strain>
    </source>
</reference>
<dbReference type="eggNOG" id="COG2963">
    <property type="taxonomic scope" value="Bacteria"/>
</dbReference>
<dbReference type="EMBL" id="CP001965">
    <property type="protein sequence ID" value="ADE13012.1"/>
    <property type="molecule type" value="Genomic_DNA"/>
</dbReference>
<dbReference type="GO" id="GO:0003677">
    <property type="term" value="F:DNA binding"/>
    <property type="evidence" value="ECO:0007669"/>
    <property type="project" value="InterPro"/>
</dbReference>
<protein>
    <submittedName>
        <fullName evidence="1">Transposase IS3/IS911 family protein</fullName>
    </submittedName>
</protein>
<dbReference type="GO" id="GO:0006313">
    <property type="term" value="P:DNA transposition"/>
    <property type="evidence" value="ECO:0007669"/>
    <property type="project" value="InterPro"/>
</dbReference>
<dbReference type="SUPFAM" id="SSF46689">
    <property type="entry name" value="Homeodomain-like"/>
    <property type="match status" value="1"/>
</dbReference>
<gene>
    <name evidence="1" type="ordered locus">Slit_2337</name>
    <name evidence="2" type="ordered locus">Slit_2787</name>
</gene>
<organism evidence="1 3">
    <name type="scientific">Sideroxydans lithotrophicus (strain ES-1)</name>
    <dbReference type="NCBI Taxonomy" id="580332"/>
    <lineage>
        <taxon>Bacteria</taxon>
        <taxon>Pseudomonadati</taxon>
        <taxon>Pseudomonadota</taxon>
        <taxon>Betaproteobacteria</taxon>
        <taxon>Nitrosomonadales</taxon>
        <taxon>Gallionellaceae</taxon>
        <taxon>Sideroxydans</taxon>
    </lineage>
</organism>
<sequence length="108" mass="12552">MGKERRAVNPERVRQRFNREFKLEAVRLLELGEKPATQLAMELGIPRNRLYKWQKELSTKGPEAFQGTGRKPLEQQSEVARLKAELKRVTEERDILKKAAAYFAKELG</sequence>
<name>D5CLW9_SIDLE</name>
<dbReference type="InterPro" id="IPR009057">
    <property type="entry name" value="Homeodomain-like_sf"/>
</dbReference>
<keyword evidence="3" id="KW-1185">Reference proteome</keyword>